<evidence type="ECO:0000256" key="3">
    <source>
        <dbReference type="ARBA" id="ARBA00022670"/>
    </source>
</evidence>
<dbReference type="CDD" id="cd06782">
    <property type="entry name" value="cpPDZ_CPP-like"/>
    <property type="match status" value="1"/>
</dbReference>
<dbReference type="SUPFAM" id="SSF52096">
    <property type="entry name" value="ClpP/crotonase"/>
    <property type="match status" value="1"/>
</dbReference>
<dbReference type="Gene3D" id="2.30.42.10">
    <property type="match status" value="1"/>
</dbReference>
<dbReference type="Gene3D" id="3.90.226.10">
    <property type="entry name" value="2-enoyl-CoA Hydratase, Chain A, domain 1"/>
    <property type="match status" value="1"/>
</dbReference>
<evidence type="ECO:0000256" key="5">
    <source>
        <dbReference type="ARBA" id="ARBA00022801"/>
    </source>
</evidence>
<evidence type="ECO:0000256" key="8">
    <source>
        <dbReference type="ARBA" id="ARBA00051784"/>
    </source>
</evidence>
<dbReference type="PANTHER" id="PTHR32060:SF30">
    <property type="entry name" value="CARBOXY-TERMINAL PROCESSING PROTEASE CTPA"/>
    <property type="match status" value="1"/>
</dbReference>
<reference evidence="16 17" key="1">
    <citation type="journal article" date="2018" name="Sci. Rep.">
        <title>A novel species of the marine cyanobacterium Acaryochloris with a unique pigment content and lifestyle.</title>
        <authorList>
            <person name="Partensky F."/>
            <person name="Six C."/>
            <person name="Ratin M."/>
            <person name="Garczarek L."/>
            <person name="Vaulot D."/>
            <person name="Probert I."/>
            <person name="Calteau A."/>
            <person name="Gourvil P."/>
            <person name="Marie D."/>
            <person name="Grebert T."/>
            <person name="Bouchier C."/>
            <person name="Le Panse S."/>
            <person name="Gachenot M."/>
            <person name="Rodriguez F."/>
            <person name="Garrido J.L."/>
        </authorList>
    </citation>
    <scope>NUCLEOTIDE SEQUENCE [LARGE SCALE GENOMIC DNA]</scope>
    <source>
        <strain evidence="16 17">RCC1774</strain>
    </source>
</reference>
<evidence type="ECO:0000256" key="2">
    <source>
        <dbReference type="ARBA" id="ARBA00009179"/>
    </source>
</evidence>
<evidence type="ECO:0000256" key="7">
    <source>
        <dbReference type="ARBA" id="ARBA00023078"/>
    </source>
</evidence>
<dbReference type="FunFam" id="2.30.42.10:FF:000063">
    <property type="entry name" value="Peptidase, S41 family"/>
    <property type="match status" value="1"/>
</dbReference>
<dbReference type="InterPro" id="IPR036034">
    <property type="entry name" value="PDZ_sf"/>
</dbReference>
<accession>A0A2W1JCE1</accession>
<keyword evidence="5 13" id="KW-0378">Hydrolase</keyword>
<name>A0A2W1JCE1_9CYAN</name>
<keyword evidence="3 13" id="KW-0645">Protease</keyword>
<dbReference type="InterPro" id="IPR004447">
    <property type="entry name" value="Peptidase_S41A"/>
</dbReference>
<dbReference type="GO" id="GO:0004252">
    <property type="term" value="F:serine-type endopeptidase activity"/>
    <property type="evidence" value="ECO:0007669"/>
    <property type="project" value="UniProtKB-EC"/>
</dbReference>
<dbReference type="Gene3D" id="3.30.750.44">
    <property type="match status" value="1"/>
</dbReference>
<comment type="subcellular location">
    <subcellularLocation>
        <location evidence="1">Cellular thylakoid lumen</location>
    </subcellularLocation>
</comment>
<evidence type="ECO:0000256" key="12">
    <source>
        <dbReference type="ARBA" id="ARBA00080563"/>
    </source>
</evidence>
<dbReference type="EMBL" id="PQWO01000015">
    <property type="protein sequence ID" value="PZD71623.1"/>
    <property type="molecule type" value="Genomic_DNA"/>
</dbReference>
<dbReference type="PROSITE" id="PS50106">
    <property type="entry name" value="PDZ"/>
    <property type="match status" value="1"/>
</dbReference>
<evidence type="ECO:0000256" key="10">
    <source>
        <dbReference type="ARBA" id="ARBA00066637"/>
    </source>
</evidence>
<feature type="domain" description="PDZ" evidence="15">
    <location>
        <begin position="97"/>
        <end position="181"/>
    </location>
</feature>
<evidence type="ECO:0000313" key="16">
    <source>
        <dbReference type="EMBL" id="PZD71623.1"/>
    </source>
</evidence>
<feature type="chain" id="PRO_5015843707" description="Carboxyl-terminal-processing protease" evidence="14">
    <location>
        <begin position="27"/>
        <end position="409"/>
    </location>
</feature>
<evidence type="ECO:0000256" key="1">
    <source>
        <dbReference type="ARBA" id="ARBA00004518"/>
    </source>
</evidence>
<evidence type="ECO:0000256" key="11">
    <source>
        <dbReference type="ARBA" id="ARBA00069724"/>
    </source>
</evidence>
<feature type="signal peptide" evidence="14">
    <location>
        <begin position="1"/>
        <end position="26"/>
    </location>
</feature>
<keyword evidence="7" id="KW-0793">Thylakoid</keyword>
<comment type="caution">
    <text evidence="16">The sequence shown here is derived from an EMBL/GenBank/DDBJ whole genome shotgun (WGS) entry which is preliminary data.</text>
</comment>
<dbReference type="FunFam" id="3.90.226.10:FF:000023">
    <property type="entry name" value="Carboxyl-terminal processing protease"/>
    <property type="match status" value="1"/>
</dbReference>
<dbReference type="InterPro" id="IPR005151">
    <property type="entry name" value="Tail-specific_protease"/>
</dbReference>
<sequence length="409" mass="44605">MTKRFVCISLFLLYLFCAGLQSPALAFTGEQQLFNEAWQVVSQSYVDNSFNHQDWRAMRREVLAQPLNDSQQTYAAIQKMLHSLDDPFTRFLPPAQYESLQTSTAGELTGVGLQITRNSDAEPIEVISPIEGSPAAAADLQPADQILQIDQTQTKDLTLDQSAELMRGPVGSRVILKVRRPDLDKILEVGLTRDRIAINPVKSELKVQPDGSQVGYIRLRQFNANATREMEMAIRDLQRQGVIGYVLDLRNNPGGLLQAGVEIARLWLDPGPIVYTVDRQGIQGSFDAQASALTHTPLVVLVNRGSASASEILAGALQDTGRAQLIGEQTFGKGSIQSLFDLSDGSGLAVTIARYETPNHRNINKVGIKPDQIVKQSPITASQVATDVDAQYQAAVDVLRQPSAIASAA</sequence>
<dbReference type="Pfam" id="PF03572">
    <property type="entry name" value="Peptidase_S41"/>
    <property type="match status" value="1"/>
</dbReference>
<dbReference type="Pfam" id="PF00595">
    <property type="entry name" value="PDZ"/>
    <property type="match status" value="1"/>
</dbReference>
<dbReference type="InterPro" id="IPR054621">
    <property type="entry name" value="Cterm_S41_CtpA"/>
</dbReference>
<dbReference type="GO" id="GO:0007165">
    <property type="term" value="P:signal transduction"/>
    <property type="evidence" value="ECO:0007669"/>
    <property type="project" value="TreeGrafter"/>
</dbReference>
<evidence type="ECO:0000256" key="6">
    <source>
        <dbReference type="ARBA" id="ARBA00022825"/>
    </source>
</evidence>
<evidence type="ECO:0000259" key="15">
    <source>
        <dbReference type="PROSITE" id="PS50106"/>
    </source>
</evidence>
<dbReference type="GO" id="GO:0006508">
    <property type="term" value="P:proteolysis"/>
    <property type="evidence" value="ECO:0007669"/>
    <property type="project" value="UniProtKB-KW"/>
</dbReference>
<dbReference type="NCBIfam" id="NF045588">
    <property type="entry name" value="Cterm_S41_CtpA"/>
    <property type="match status" value="1"/>
</dbReference>
<protein>
    <recommendedName>
        <fullName evidence="11">Carboxyl-terminal-processing protease</fullName>
        <ecNumber evidence="10">3.4.21.102</ecNumber>
    </recommendedName>
    <alternativeName>
        <fullName evidence="12">CtpA</fullName>
    </alternativeName>
</protein>
<keyword evidence="17" id="KW-1185">Reference proteome</keyword>
<evidence type="ECO:0000256" key="13">
    <source>
        <dbReference type="RuleBase" id="RU004404"/>
    </source>
</evidence>
<dbReference type="SUPFAM" id="SSF50156">
    <property type="entry name" value="PDZ domain-like"/>
    <property type="match status" value="1"/>
</dbReference>
<dbReference type="FunFam" id="3.30.750.44:FF:000002">
    <property type="entry name" value="carboxyl-terminal-processing peptidase 2, chloroplastic"/>
    <property type="match status" value="1"/>
</dbReference>
<dbReference type="SMART" id="SM00245">
    <property type="entry name" value="TSPc"/>
    <property type="match status" value="1"/>
</dbReference>
<organism evidence="16 17">
    <name type="scientific">Acaryochloris thomasi RCC1774</name>
    <dbReference type="NCBI Taxonomy" id="1764569"/>
    <lineage>
        <taxon>Bacteria</taxon>
        <taxon>Bacillati</taxon>
        <taxon>Cyanobacteriota</taxon>
        <taxon>Cyanophyceae</taxon>
        <taxon>Acaryochloridales</taxon>
        <taxon>Acaryochloridaceae</taxon>
        <taxon>Acaryochloris</taxon>
        <taxon>Acaryochloris thomasi</taxon>
    </lineage>
</organism>
<keyword evidence="4 14" id="KW-0732">Signal</keyword>
<dbReference type="SMART" id="SM00228">
    <property type="entry name" value="PDZ"/>
    <property type="match status" value="1"/>
</dbReference>
<dbReference type="InterPro" id="IPR029045">
    <property type="entry name" value="ClpP/crotonase-like_dom_sf"/>
</dbReference>
<dbReference type="CDD" id="cd07560">
    <property type="entry name" value="Peptidase_S41_CPP"/>
    <property type="match status" value="1"/>
</dbReference>
<dbReference type="OrthoDB" id="9812068at2"/>
<dbReference type="GO" id="GO:0030288">
    <property type="term" value="C:outer membrane-bounded periplasmic space"/>
    <property type="evidence" value="ECO:0007669"/>
    <property type="project" value="TreeGrafter"/>
</dbReference>
<dbReference type="AlphaFoldDB" id="A0A2W1JCE1"/>
<keyword evidence="6 13" id="KW-0720">Serine protease</keyword>
<evidence type="ECO:0000256" key="4">
    <source>
        <dbReference type="ARBA" id="ARBA00022729"/>
    </source>
</evidence>
<dbReference type="NCBIfam" id="TIGR00225">
    <property type="entry name" value="prc"/>
    <property type="match status" value="1"/>
</dbReference>
<dbReference type="PANTHER" id="PTHR32060">
    <property type="entry name" value="TAIL-SPECIFIC PROTEASE"/>
    <property type="match status" value="1"/>
</dbReference>
<comment type="similarity">
    <text evidence="2 13">Belongs to the peptidase S41A family.</text>
</comment>
<dbReference type="GO" id="GO:0031979">
    <property type="term" value="C:plasma membrane-derived thylakoid lumen"/>
    <property type="evidence" value="ECO:0007669"/>
    <property type="project" value="UniProtKB-SubCell"/>
</dbReference>
<proteinExistence type="inferred from homology"/>
<evidence type="ECO:0000313" key="17">
    <source>
        <dbReference type="Proteomes" id="UP000248857"/>
    </source>
</evidence>
<comment type="catalytic activity">
    <reaction evidence="8">
        <text>The enzyme shows specific recognition of a C-terminal tripeptide, Xaa-Yaa-Zaa, in which Xaa is preferably Ala or Leu, Yaa is preferably Ala or Tyr, and Zaa is preferably Ala, but then cleaves at a variable distance from the C-terminus. A typical cleavage is -Ala-Ala-|-Arg-Ala-Ala-Lys-Glu-Asn-Tyr-Ala-Leu-Ala-Ala.</text>
        <dbReference type="EC" id="3.4.21.102"/>
    </reaction>
</comment>
<comment type="function">
    <text evidence="9">Cleavage of the 16 C-terminal residues from the D1 precursor of photosystem II (PSII). This proteolytic processing is necessary to allow the light-driven assembly of the oxygen-evolving cluster (a tetranuclear manganese), which is responsible for photosynthetic water oxidation.</text>
</comment>
<gene>
    <name evidence="16" type="primary">ctpA_2</name>
    <name evidence="16" type="ORF">C1752_05013</name>
</gene>
<evidence type="ECO:0000256" key="9">
    <source>
        <dbReference type="ARBA" id="ARBA00053093"/>
    </source>
</evidence>
<evidence type="ECO:0000256" key="14">
    <source>
        <dbReference type="SAM" id="SignalP"/>
    </source>
</evidence>
<dbReference type="RefSeq" id="WP_110987821.1">
    <property type="nucleotide sequence ID" value="NZ_CAWNWM010000015.1"/>
</dbReference>
<dbReference type="Proteomes" id="UP000248857">
    <property type="component" value="Unassembled WGS sequence"/>
</dbReference>
<dbReference type="InterPro" id="IPR001478">
    <property type="entry name" value="PDZ"/>
</dbReference>
<dbReference type="EC" id="3.4.21.102" evidence="10"/>